<name>A0ABP6N670_9ACTN</name>
<dbReference type="Proteomes" id="UP001500893">
    <property type="component" value="Unassembled WGS sequence"/>
</dbReference>
<dbReference type="EMBL" id="BAAAVM010000029">
    <property type="protein sequence ID" value="GAA3137502.1"/>
    <property type="molecule type" value="Genomic_DNA"/>
</dbReference>
<evidence type="ECO:0000313" key="2">
    <source>
        <dbReference type="Proteomes" id="UP001500893"/>
    </source>
</evidence>
<evidence type="ECO:0000313" key="1">
    <source>
        <dbReference type="EMBL" id="GAA3137502.1"/>
    </source>
</evidence>
<comment type="caution">
    <text evidence="1">The sequence shown here is derived from an EMBL/GenBank/DDBJ whole genome shotgun (WGS) entry which is preliminary data.</text>
</comment>
<organism evidence="1 2">
    <name type="scientific">Streptomyces rameus</name>
    <dbReference type="NCBI Taxonomy" id="68261"/>
    <lineage>
        <taxon>Bacteria</taxon>
        <taxon>Bacillati</taxon>
        <taxon>Actinomycetota</taxon>
        <taxon>Actinomycetes</taxon>
        <taxon>Kitasatosporales</taxon>
        <taxon>Streptomycetaceae</taxon>
        <taxon>Streptomyces</taxon>
    </lineage>
</organism>
<protein>
    <recommendedName>
        <fullName evidence="3">Ribbon-helix-helix protein CopG domain-containing protein</fullName>
    </recommendedName>
</protein>
<evidence type="ECO:0008006" key="3">
    <source>
        <dbReference type="Google" id="ProtNLM"/>
    </source>
</evidence>
<proteinExistence type="predicted"/>
<reference evidence="2" key="1">
    <citation type="journal article" date="2019" name="Int. J. Syst. Evol. Microbiol.">
        <title>The Global Catalogue of Microorganisms (GCM) 10K type strain sequencing project: providing services to taxonomists for standard genome sequencing and annotation.</title>
        <authorList>
            <consortium name="The Broad Institute Genomics Platform"/>
            <consortium name="The Broad Institute Genome Sequencing Center for Infectious Disease"/>
            <person name="Wu L."/>
            <person name="Ma J."/>
        </authorList>
    </citation>
    <scope>NUCLEOTIDE SEQUENCE [LARGE SCALE GENOMIC DNA]</scope>
    <source>
        <strain evidence="2">JCM 11574</strain>
    </source>
</reference>
<accession>A0ABP6N670</accession>
<gene>
    <name evidence="1" type="ORF">GCM10010521_24620</name>
</gene>
<keyword evidence="2" id="KW-1185">Reference proteome</keyword>
<sequence>MVRVNDLPLDPATRHALSDLADAQGRPVDDVVADAVRRYLRQEERSVCEAAERLAHAHADLLRRLGE</sequence>